<dbReference type="PROSITE" id="PS51186">
    <property type="entry name" value="GNAT"/>
    <property type="match status" value="1"/>
</dbReference>
<dbReference type="Proteomes" id="UP000695562">
    <property type="component" value="Unassembled WGS sequence"/>
</dbReference>
<dbReference type="OrthoDB" id="61870at2759"/>
<dbReference type="SUPFAM" id="SSF55729">
    <property type="entry name" value="Acyl-CoA N-acyltransferases (Nat)"/>
    <property type="match status" value="1"/>
</dbReference>
<feature type="domain" description="N-acetyltransferase" evidence="1">
    <location>
        <begin position="175"/>
        <end position="320"/>
    </location>
</feature>
<dbReference type="EMBL" id="AJWJ01000001">
    <property type="protein sequence ID" value="KAF2078662.1"/>
    <property type="molecule type" value="Genomic_DNA"/>
</dbReference>
<dbReference type="Gene3D" id="3.40.630.30">
    <property type="match status" value="1"/>
</dbReference>
<gene>
    <name evidence="2" type="ORF">CYY_000033</name>
</gene>
<evidence type="ECO:0000313" key="3">
    <source>
        <dbReference type="Proteomes" id="UP000695562"/>
    </source>
</evidence>
<protein>
    <recommendedName>
        <fullName evidence="1">N-acetyltransferase domain-containing protein</fullName>
    </recommendedName>
</protein>
<dbReference type="PANTHER" id="PTHR31143">
    <property type="match status" value="1"/>
</dbReference>
<dbReference type="GO" id="GO:0016747">
    <property type="term" value="F:acyltransferase activity, transferring groups other than amino-acyl groups"/>
    <property type="evidence" value="ECO:0007669"/>
    <property type="project" value="InterPro"/>
</dbReference>
<dbReference type="InterPro" id="IPR000182">
    <property type="entry name" value="GNAT_dom"/>
</dbReference>
<evidence type="ECO:0000259" key="1">
    <source>
        <dbReference type="PROSITE" id="PS51186"/>
    </source>
</evidence>
<accession>A0A8J4V9E2</accession>
<keyword evidence="3" id="KW-1185">Reference proteome</keyword>
<reference evidence="2" key="1">
    <citation type="submission" date="2020-01" db="EMBL/GenBank/DDBJ databases">
        <title>Development of genomics and gene disruption for Polysphondylium violaceum indicates a role for the polyketide synthase stlB in stalk morphogenesis.</title>
        <authorList>
            <person name="Narita B."/>
            <person name="Kawabe Y."/>
            <person name="Kin K."/>
            <person name="Saito T."/>
            <person name="Gibbs R."/>
            <person name="Kuspa A."/>
            <person name="Muzny D."/>
            <person name="Queller D."/>
            <person name="Richards S."/>
            <person name="Strassman J."/>
            <person name="Sucgang R."/>
            <person name="Worley K."/>
            <person name="Schaap P."/>
        </authorList>
    </citation>
    <scope>NUCLEOTIDE SEQUENCE</scope>
    <source>
        <strain evidence="2">QSvi11</strain>
    </source>
</reference>
<proteinExistence type="predicted"/>
<dbReference type="AlphaFoldDB" id="A0A8J4V9E2"/>
<comment type="caution">
    <text evidence="2">The sequence shown here is derived from an EMBL/GenBank/DDBJ whole genome shotgun (WGS) entry which is preliminary data.</text>
</comment>
<dbReference type="InterPro" id="IPR016181">
    <property type="entry name" value="Acyl_CoA_acyltransferase"/>
</dbReference>
<organism evidence="2 3">
    <name type="scientific">Polysphondylium violaceum</name>
    <dbReference type="NCBI Taxonomy" id="133409"/>
    <lineage>
        <taxon>Eukaryota</taxon>
        <taxon>Amoebozoa</taxon>
        <taxon>Evosea</taxon>
        <taxon>Eumycetozoa</taxon>
        <taxon>Dictyostelia</taxon>
        <taxon>Dictyosteliales</taxon>
        <taxon>Dictyosteliaceae</taxon>
        <taxon>Polysphondylium</taxon>
    </lineage>
</organism>
<sequence length="320" mass="36503">MDSVRQSCNSKGLRVVTSPQEQLLPIVHKLKGYEQTYKLIGQLKQNYIVAFVETECNLDNGQLPSVIVLYDYTIGHVSMFTNDIDMFDNVISTIKWDQGFLVPFKGHPDIDWETIGKHKSKLDLNDIRLENYTFPAVSLIQEPILRQYLVRDGFQVTNPGGEFDSYCLQFVDINEKLLELNSILDGTECLLNIDDAVLVDERWAYKNGEESLALMQFCCTQKISAGYRVKDQDGVSKLVSWIILYSDGSIGSLHSEDEYRGKGYARKVCSSIIKQLLEKEAIPFLFIKTTNIPSQKLMTSFGFAPTIVVKWLHAHHKHHQ</sequence>
<dbReference type="Pfam" id="PF08445">
    <property type="entry name" value="FR47"/>
    <property type="match status" value="1"/>
</dbReference>
<dbReference type="PANTHER" id="PTHR31143:SF2">
    <property type="entry name" value="FR47-LIKE DOMAIN-CONTAINING PROTEIN-RELATED"/>
    <property type="match status" value="1"/>
</dbReference>
<dbReference type="InterPro" id="IPR013653">
    <property type="entry name" value="GCN5-like_dom"/>
</dbReference>
<evidence type="ECO:0000313" key="2">
    <source>
        <dbReference type="EMBL" id="KAF2078662.1"/>
    </source>
</evidence>
<dbReference type="InterPro" id="IPR027365">
    <property type="entry name" value="GNAT_acetyltra_YdfB-like"/>
</dbReference>
<name>A0A8J4V9E2_9MYCE</name>